<sequence>MEMEIQEVGKGDAGAEVGEKDRAQQRIYPTLSANSLVRHNLRHSKPPESIVVRIEVTDTGYGIPPKEMVQSKLFSAFNQTEQGKQQGGKGTGLGLALVRQIVKRSGGRLGVSSKVGKGSTFWVELRGLVELVAKPGENPTVITRTINDALLHQPMPSSPEEDSPQLLPPVRPTNTPSPSRSRGPGTSTPGHIQLPPPTFTSQSQSSKSALLSPPVTRGVQSNSPVPRSMTPRPDGARSSPTPGPQESPTIPPGLHVLVVDDDPLTRLLMSRLLTRLGCVVSTAENGEIALEMIMGPLGTPGTEEPGPRIKFAEDERERASEVEEGRFAVVFLDNQMPVMSGLRAVAKLREAGRRDFVVGVTGNALLTDQEEYLEAGVDQILTKPVLERSLKAALVLAADRRRSSTGANAAAGGPT</sequence>
<feature type="compositionally biased region" description="Low complexity" evidence="6">
    <location>
        <begin position="172"/>
        <end position="190"/>
    </location>
</feature>
<dbReference type="Pfam" id="PF02518">
    <property type="entry name" value="HATPase_c"/>
    <property type="match status" value="1"/>
</dbReference>
<feature type="region of interest" description="Disordered" evidence="6">
    <location>
        <begin position="152"/>
        <end position="254"/>
    </location>
</feature>
<dbReference type="PROSITE" id="PS50109">
    <property type="entry name" value="HIS_KIN"/>
    <property type="match status" value="1"/>
</dbReference>
<feature type="region of interest" description="Disordered" evidence="6">
    <location>
        <begin position="1"/>
        <end position="23"/>
    </location>
</feature>
<feature type="modified residue" description="4-aspartylphosphate" evidence="5">
    <location>
        <position position="333"/>
    </location>
</feature>
<evidence type="ECO:0000259" key="7">
    <source>
        <dbReference type="PROSITE" id="PS50109"/>
    </source>
</evidence>
<keyword evidence="10" id="KW-1185">Reference proteome</keyword>
<feature type="domain" description="Response regulatory" evidence="8">
    <location>
        <begin position="255"/>
        <end position="398"/>
    </location>
</feature>
<reference evidence="9 10" key="1">
    <citation type="submission" date="2019-02" db="EMBL/GenBank/DDBJ databases">
        <title>Genome sequencing of the rare red list fungi Hericium alpestre (H. flagellum).</title>
        <authorList>
            <person name="Buettner E."/>
            <person name="Kellner H."/>
        </authorList>
    </citation>
    <scope>NUCLEOTIDE SEQUENCE [LARGE SCALE GENOMIC DNA]</scope>
    <source>
        <strain evidence="9 10">DSM 108284</strain>
    </source>
</reference>
<accession>A0A4Y9ZJ54</accession>
<dbReference type="Gene3D" id="3.30.565.10">
    <property type="entry name" value="Histidine kinase-like ATPase, C-terminal domain"/>
    <property type="match status" value="1"/>
</dbReference>
<dbReference type="SUPFAM" id="SSF55874">
    <property type="entry name" value="ATPase domain of HSP90 chaperone/DNA topoisomerase II/histidine kinase"/>
    <property type="match status" value="1"/>
</dbReference>
<feature type="compositionally biased region" description="Pro residues" evidence="6">
    <location>
        <begin position="241"/>
        <end position="251"/>
    </location>
</feature>
<evidence type="ECO:0000256" key="4">
    <source>
        <dbReference type="ARBA" id="ARBA00022777"/>
    </source>
</evidence>
<organism evidence="9 10">
    <name type="scientific">Hericium alpestre</name>
    <dbReference type="NCBI Taxonomy" id="135208"/>
    <lineage>
        <taxon>Eukaryota</taxon>
        <taxon>Fungi</taxon>
        <taxon>Dikarya</taxon>
        <taxon>Basidiomycota</taxon>
        <taxon>Agaricomycotina</taxon>
        <taxon>Agaricomycetes</taxon>
        <taxon>Russulales</taxon>
        <taxon>Hericiaceae</taxon>
        <taxon>Hericium</taxon>
    </lineage>
</organism>
<feature type="compositionally biased region" description="Low complexity" evidence="6">
    <location>
        <begin position="199"/>
        <end position="214"/>
    </location>
</feature>
<dbReference type="PANTHER" id="PTHR43047">
    <property type="entry name" value="TWO-COMPONENT HISTIDINE PROTEIN KINASE"/>
    <property type="match status" value="1"/>
</dbReference>
<dbReference type="SMART" id="SM00387">
    <property type="entry name" value="HATPase_c"/>
    <property type="match status" value="1"/>
</dbReference>
<dbReference type="EC" id="2.7.13.3" evidence="2"/>
<evidence type="ECO:0000313" key="9">
    <source>
        <dbReference type="EMBL" id="TFY74210.1"/>
    </source>
</evidence>
<dbReference type="Gene3D" id="3.40.50.2300">
    <property type="match status" value="1"/>
</dbReference>
<comment type="caution">
    <text evidence="9">The sequence shown here is derived from an EMBL/GenBank/DDBJ whole genome shotgun (WGS) entry which is preliminary data.</text>
</comment>
<dbReference type="OrthoDB" id="60033at2759"/>
<comment type="catalytic activity">
    <reaction evidence="1">
        <text>ATP + protein L-histidine = ADP + protein N-phospho-L-histidine.</text>
        <dbReference type="EC" id="2.7.13.3"/>
    </reaction>
</comment>
<dbReference type="GO" id="GO:0009927">
    <property type="term" value="F:histidine phosphotransfer kinase activity"/>
    <property type="evidence" value="ECO:0007669"/>
    <property type="project" value="TreeGrafter"/>
</dbReference>
<dbReference type="Pfam" id="PF00072">
    <property type="entry name" value="Response_reg"/>
    <property type="match status" value="1"/>
</dbReference>
<dbReference type="Proteomes" id="UP000298061">
    <property type="component" value="Unassembled WGS sequence"/>
</dbReference>
<keyword evidence="5" id="KW-0597">Phosphoprotein</keyword>
<evidence type="ECO:0000256" key="2">
    <source>
        <dbReference type="ARBA" id="ARBA00012438"/>
    </source>
</evidence>
<gene>
    <name evidence="9" type="ORF">EWM64_g9804</name>
</gene>
<dbReference type="GO" id="GO:0000155">
    <property type="term" value="F:phosphorelay sensor kinase activity"/>
    <property type="evidence" value="ECO:0007669"/>
    <property type="project" value="TreeGrafter"/>
</dbReference>
<dbReference type="InterPro" id="IPR001789">
    <property type="entry name" value="Sig_transdc_resp-reg_receiver"/>
</dbReference>
<dbReference type="PRINTS" id="PR00344">
    <property type="entry name" value="BCTRLSENSOR"/>
</dbReference>
<dbReference type="STRING" id="135208.A0A4Y9ZJ54"/>
<evidence type="ECO:0000313" key="10">
    <source>
        <dbReference type="Proteomes" id="UP000298061"/>
    </source>
</evidence>
<dbReference type="SUPFAM" id="SSF52172">
    <property type="entry name" value="CheY-like"/>
    <property type="match status" value="1"/>
</dbReference>
<protein>
    <recommendedName>
        <fullName evidence="2">histidine kinase</fullName>
        <ecNumber evidence="2">2.7.13.3</ecNumber>
    </recommendedName>
</protein>
<name>A0A4Y9ZJ54_9AGAM</name>
<dbReference type="InterPro" id="IPR004358">
    <property type="entry name" value="Sig_transdc_His_kin-like_C"/>
</dbReference>
<evidence type="ECO:0000256" key="6">
    <source>
        <dbReference type="SAM" id="MobiDB-lite"/>
    </source>
</evidence>
<dbReference type="CDD" id="cd17546">
    <property type="entry name" value="REC_hyHK_CKI1_RcsC-like"/>
    <property type="match status" value="1"/>
</dbReference>
<keyword evidence="3" id="KW-0808">Transferase</keyword>
<dbReference type="PANTHER" id="PTHR43047:SF66">
    <property type="entry name" value="HISKA"/>
    <property type="match status" value="1"/>
</dbReference>
<dbReference type="PROSITE" id="PS50110">
    <property type="entry name" value="RESPONSE_REGULATORY"/>
    <property type="match status" value="1"/>
</dbReference>
<evidence type="ECO:0000256" key="1">
    <source>
        <dbReference type="ARBA" id="ARBA00000085"/>
    </source>
</evidence>
<proteinExistence type="predicted"/>
<dbReference type="InterPro" id="IPR036890">
    <property type="entry name" value="HATPase_C_sf"/>
</dbReference>
<dbReference type="EMBL" id="SFCI01002224">
    <property type="protein sequence ID" value="TFY74210.1"/>
    <property type="molecule type" value="Genomic_DNA"/>
</dbReference>
<dbReference type="InterPro" id="IPR011006">
    <property type="entry name" value="CheY-like_superfamily"/>
</dbReference>
<dbReference type="InterPro" id="IPR003594">
    <property type="entry name" value="HATPase_dom"/>
</dbReference>
<dbReference type="InterPro" id="IPR005467">
    <property type="entry name" value="His_kinase_dom"/>
</dbReference>
<keyword evidence="4" id="KW-0418">Kinase</keyword>
<dbReference type="GO" id="GO:0005886">
    <property type="term" value="C:plasma membrane"/>
    <property type="evidence" value="ECO:0007669"/>
    <property type="project" value="TreeGrafter"/>
</dbReference>
<evidence type="ECO:0000256" key="5">
    <source>
        <dbReference type="PROSITE-ProRule" id="PRU00169"/>
    </source>
</evidence>
<dbReference type="AlphaFoldDB" id="A0A4Y9ZJ54"/>
<evidence type="ECO:0000259" key="8">
    <source>
        <dbReference type="PROSITE" id="PS50110"/>
    </source>
</evidence>
<evidence type="ECO:0000256" key="3">
    <source>
        <dbReference type="ARBA" id="ARBA00022679"/>
    </source>
</evidence>
<feature type="domain" description="Histidine kinase" evidence="7">
    <location>
        <begin position="52"/>
        <end position="129"/>
    </location>
</feature>
<dbReference type="SMART" id="SM00448">
    <property type="entry name" value="REC"/>
    <property type="match status" value="1"/>
</dbReference>